<comment type="caution">
    <text evidence="2">The sequence shown here is derived from an EMBL/GenBank/DDBJ whole genome shotgun (WGS) entry which is preliminary data.</text>
</comment>
<reference evidence="2 3" key="1">
    <citation type="submission" date="2020-08" db="EMBL/GenBank/DDBJ databases">
        <title>Draft genome sequence of Parasphingopyxis sp. GrpM-11.</title>
        <authorList>
            <person name="Oh J."/>
            <person name="Roh D.-H."/>
        </authorList>
    </citation>
    <scope>NUCLEOTIDE SEQUENCE [LARGE SCALE GENOMIC DNA]</scope>
    <source>
        <strain evidence="2 3">GrpM-11</strain>
    </source>
</reference>
<dbReference type="RefSeq" id="WP_185801312.1">
    <property type="nucleotide sequence ID" value="NZ_JACJVJ010000002.1"/>
</dbReference>
<sequence>MGDVNHEPTMEEILASIKKIIAEDGDGPLSAPEARRTRARPELTPGPVSDPADIEDEAGDEDILELTDQMDTTDAEPKKPARAQPEIDEVAAPTEAIASEETVEASKAALAALSAIAAHPGTEGAAALDAHPLEGMVREMLKPMLKDWLDANLPAMVEEMVAREIARIAAGGK</sequence>
<dbReference type="AlphaFoldDB" id="A0A842HVG6"/>
<feature type="compositionally biased region" description="Acidic residues" evidence="1">
    <location>
        <begin position="52"/>
        <end position="65"/>
    </location>
</feature>
<keyword evidence="3" id="KW-1185">Reference proteome</keyword>
<evidence type="ECO:0000313" key="3">
    <source>
        <dbReference type="Proteomes" id="UP000564378"/>
    </source>
</evidence>
<proteinExistence type="predicted"/>
<gene>
    <name evidence="2" type="ORF">H6P80_10360</name>
</gene>
<evidence type="ECO:0000313" key="2">
    <source>
        <dbReference type="EMBL" id="MBC2778018.1"/>
    </source>
</evidence>
<name>A0A842HVG6_9SPHN</name>
<dbReference type="InterPro" id="IPR019632">
    <property type="entry name" value="DUF2497"/>
</dbReference>
<accession>A0A842HVG6</accession>
<evidence type="ECO:0000256" key="1">
    <source>
        <dbReference type="SAM" id="MobiDB-lite"/>
    </source>
</evidence>
<organism evidence="2 3">
    <name type="scientific">Parasphingopyxis marina</name>
    <dbReference type="NCBI Taxonomy" id="2761622"/>
    <lineage>
        <taxon>Bacteria</taxon>
        <taxon>Pseudomonadati</taxon>
        <taxon>Pseudomonadota</taxon>
        <taxon>Alphaproteobacteria</taxon>
        <taxon>Sphingomonadales</taxon>
        <taxon>Sphingomonadaceae</taxon>
        <taxon>Parasphingopyxis</taxon>
    </lineage>
</organism>
<dbReference type="EMBL" id="JACJVJ010000002">
    <property type="protein sequence ID" value="MBC2778018.1"/>
    <property type="molecule type" value="Genomic_DNA"/>
</dbReference>
<dbReference type="Pfam" id="PF10691">
    <property type="entry name" value="DUF2497"/>
    <property type="match status" value="1"/>
</dbReference>
<protein>
    <submittedName>
        <fullName evidence="2">DUF2497 domain-containing protein</fullName>
    </submittedName>
</protein>
<feature type="region of interest" description="Disordered" evidence="1">
    <location>
        <begin position="24"/>
        <end position="96"/>
    </location>
</feature>
<dbReference type="Proteomes" id="UP000564378">
    <property type="component" value="Unassembled WGS sequence"/>
</dbReference>